<organism evidence="2 4">
    <name type="scientific">Pseudomonas tohonis</name>
    <dbReference type="NCBI Taxonomy" id="2725477"/>
    <lineage>
        <taxon>Bacteria</taxon>
        <taxon>Pseudomonadati</taxon>
        <taxon>Pseudomonadota</taxon>
        <taxon>Gammaproteobacteria</taxon>
        <taxon>Pseudomonadales</taxon>
        <taxon>Pseudomonadaceae</taxon>
        <taxon>Pseudomonas</taxon>
    </lineage>
</organism>
<keyword evidence="1" id="KW-0732">Signal</keyword>
<feature type="chain" id="PRO_5026886384" description="Lipoprotein" evidence="1">
    <location>
        <begin position="19"/>
        <end position="595"/>
    </location>
</feature>
<accession>A0A6J4EE20</accession>
<reference evidence="2 4" key="1">
    <citation type="submission" date="2020-05" db="EMBL/GenBank/DDBJ databases">
        <title>Characterization of novel class B3 metallo-beta-lactamase from novel Pseudomonas species.</title>
        <authorList>
            <person name="Yamada K."/>
            <person name="Aoki K."/>
            <person name="Ishii Y."/>
        </authorList>
    </citation>
    <scope>NUCLEOTIDE SEQUENCE [LARGE SCALE GENOMIC DNA]</scope>
    <source>
        <strain evidence="2 4">TUM18999</strain>
        <strain evidence="3 5">TUM20286</strain>
    </source>
</reference>
<dbReference type="EMBL" id="BQKM01000004">
    <property type="protein sequence ID" value="GJN52493.1"/>
    <property type="molecule type" value="Genomic_DNA"/>
</dbReference>
<name>A0A6J4EE20_9PSED</name>
<sequence>MRLPLLLLSLIIATGIEAAPGFEVKRETDSYRDWNTGQRRERTETSLRLDGETLSMKALSRLLAPGGETLYPTLWDARVNGPDQVLILFNRGSGQDFELARLYRKNGGKPQAEVLLRDLPYNWFNDARRTGWVSVGGEDRLYLVQLQPLRIVDAGPGALLDVRGEVALLADPGWNKRPPAFRAVDMQRGHEVARLELDPACFVLPDLEFSHPLIYSALGSSTPGRLRFQDGPDWFDRNLELVTTPAPALRLRPTQQLPRPDPVRWGVTLREADAGPQPRTPDTLDYASSPEPDDFVDTLDLVPGQCQAINPNPPLHADQTPYPSRHVPADDLCLGEPLPGVPDSLRQERCVLPARTRVLVGSPRWSLEEVRYAYRPGGKGTAIEQTVYQLREGDAVNRYIASSNGYEEALAIREVLPTGQGEALLKTRGDGAYELLRASTETDGKLRLDYLDMLPYPASPFDSSRPGWVYLRKPGLLVRLAPFAHEQTGENLLDIRGETLLYAYGDSEKDRLSLGQRTFGSDRADDSPLPGLVLNARCRREDDPYWEFTLPPVNATLEQSAAWFARNFDYQPGAKGAIRLRTDHQLRARPGCAAR</sequence>
<dbReference type="Proteomes" id="UP000509383">
    <property type="component" value="Chromosome"/>
</dbReference>
<dbReference type="AlphaFoldDB" id="A0A6J4EE20"/>
<proteinExistence type="predicted"/>
<gene>
    <name evidence="2" type="ORF">TUM18999_60810</name>
    <name evidence="3" type="ORF">TUM20286_22450</name>
</gene>
<feature type="signal peptide" evidence="1">
    <location>
        <begin position="1"/>
        <end position="18"/>
    </location>
</feature>
<protein>
    <recommendedName>
        <fullName evidence="6">Lipoprotein</fullName>
    </recommendedName>
</protein>
<evidence type="ECO:0000313" key="5">
    <source>
        <dbReference type="Proteomes" id="UP001054892"/>
    </source>
</evidence>
<evidence type="ECO:0000313" key="3">
    <source>
        <dbReference type="EMBL" id="GJN52493.1"/>
    </source>
</evidence>
<evidence type="ECO:0000256" key="1">
    <source>
        <dbReference type="SAM" id="SignalP"/>
    </source>
</evidence>
<dbReference type="RefSeq" id="WP_173178162.1">
    <property type="nucleotide sequence ID" value="NZ_AP023189.1"/>
</dbReference>
<evidence type="ECO:0008006" key="6">
    <source>
        <dbReference type="Google" id="ProtNLM"/>
    </source>
</evidence>
<keyword evidence="5" id="KW-1185">Reference proteome</keyword>
<dbReference type="EMBL" id="AP023189">
    <property type="protein sequence ID" value="BCG27890.1"/>
    <property type="molecule type" value="Genomic_DNA"/>
</dbReference>
<dbReference type="KEGG" id="ptw:TUM18999_60810"/>
<evidence type="ECO:0000313" key="2">
    <source>
        <dbReference type="EMBL" id="BCG27890.1"/>
    </source>
</evidence>
<evidence type="ECO:0000313" key="4">
    <source>
        <dbReference type="Proteomes" id="UP000509383"/>
    </source>
</evidence>
<dbReference type="Proteomes" id="UP001054892">
    <property type="component" value="Unassembled WGS sequence"/>
</dbReference>